<gene>
    <name evidence="12" type="ORF">RAMLITH_19725</name>
</gene>
<comment type="catalytic activity">
    <reaction evidence="1">
        <text>ATP + protein L-histidine = ADP + protein N-phospho-L-histidine.</text>
        <dbReference type="EC" id="2.7.13.3"/>
    </reaction>
</comment>
<dbReference type="CDD" id="cd00075">
    <property type="entry name" value="HATPase"/>
    <property type="match status" value="1"/>
</dbReference>
<comment type="caution">
    <text evidence="12">The sequence shown here is derived from an EMBL/GenBank/DDBJ whole genome shotgun (WGS) entry which is preliminary data.</text>
</comment>
<keyword evidence="9" id="KW-0472">Membrane</keyword>
<dbReference type="Proteomes" id="UP000521868">
    <property type="component" value="Unassembled WGS sequence"/>
</dbReference>
<keyword evidence="4 7" id="KW-0597">Phosphoprotein</keyword>
<dbReference type="InterPro" id="IPR036890">
    <property type="entry name" value="HATPase_C_sf"/>
</dbReference>
<dbReference type="Pfam" id="PF00072">
    <property type="entry name" value="Response_reg"/>
    <property type="match status" value="1"/>
</dbReference>
<keyword evidence="6 12" id="KW-0418">Kinase</keyword>
<dbReference type="InterPro" id="IPR004358">
    <property type="entry name" value="Sig_transdc_His_kin-like_C"/>
</dbReference>
<dbReference type="SUPFAM" id="SSF55874">
    <property type="entry name" value="ATPase domain of HSP90 chaperone/DNA topoisomerase II/histidine kinase"/>
    <property type="match status" value="1"/>
</dbReference>
<dbReference type="Gene3D" id="3.30.565.10">
    <property type="entry name" value="Histidine kinase-like ATPase, C-terminal domain"/>
    <property type="match status" value="1"/>
</dbReference>
<evidence type="ECO:0000256" key="9">
    <source>
        <dbReference type="SAM" id="Phobius"/>
    </source>
</evidence>
<dbReference type="SMART" id="SM00388">
    <property type="entry name" value="HisKA"/>
    <property type="match status" value="1"/>
</dbReference>
<dbReference type="PRINTS" id="PR00344">
    <property type="entry name" value="BCTRLSENSOR"/>
</dbReference>
<evidence type="ECO:0000313" key="12">
    <source>
        <dbReference type="EMBL" id="NKE68057.1"/>
    </source>
</evidence>
<sequence>MACLRRRLPAARKEKEVPNGAMGQGPLRCGAWPAGPSGTMAECGAGSGIRHRKRRSMAPSVPSPVAPAAARQLKWRLFLLAASGLLPLAVMVALALAYLVDERQQATQRSAMALSRALASAVDADLNAAIAALRTLGQSDELRLAEFEAFYRMASRVARQEGWRAMVLMDRQGQVLFRTTRPFGAPDPGPVEPESVGQALALDRPVVGVVTRGSQPGLAFAVRVPVQAGGTYVLTAVLPTDRVLNVLKRQSVPATWVVAVFDQSGGRVARTRPSSSSRASPSLQAMLATGRPEGMGVTTTLEGDQSHTGYTRLAASGWAVAVAIPAAEAIATAVGPALAVLTGLLASLALSAWLGRYFAGNVTQPIDSLKQAAAALGRGERVEHSPLAVAELDEVGAALAAASEQRERFMRELQAGQAEREALLRQVTDALQAAQEAGRVKDEFLAILGHELRNPLAPISMALQLMALKGDEATAPQRRIVERQLAHMTRLVDDLLDLSRITGKRLAMRMEPLRVADLVQRAAEAIRPVLGARTLHTQVHGDVAEAWVSGDEARLAQVFGNLLGNAVKFTGEHGRIALESHRAGDSVEVTVADDGAGMAPEVLQRAFEPFFQARQAQDRSRGGLGLGLAIVRSLVEMHGGSVAAQSDGPECGATVRVRLPLASAPAPREEPGPPPAAPGAGKVLVVDDNRDAADTTAALLAISGYEVHVAYEPDAALALVERHAPQVALLDIGLPGMSGYELARLVRAHPQGARCRLIALTGYGQADDVLMARRSGFDLHLTKPAGADVLLEGVSRLMGGPGPQ</sequence>
<evidence type="ECO:0000259" key="10">
    <source>
        <dbReference type="PROSITE" id="PS50109"/>
    </source>
</evidence>
<dbReference type="CDD" id="cd00082">
    <property type="entry name" value="HisKA"/>
    <property type="match status" value="1"/>
</dbReference>
<dbReference type="InterPro" id="IPR011006">
    <property type="entry name" value="CheY-like_superfamily"/>
</dbReference>
<dbReference type="Pfam" id="PF02518">
    <property type="entry name" value="HATPase_c"/>
    <property type="match status" value="1"/>
</dbReference>
<dbReference type="GO" id="GO:0000155">
    <property type="term" value="F:phosphorelay sensor kinase activity"/>
    <property type="evidence" value="ECO:0007669"/>
    <property type="project" value="InterPro"/>
</dbReference>
<keyword evidence="5" id="KW-0808">Transferase</keyword>
<evidence type="ECO:0000256" key="5">
    <source>
        <dbReference type="ARBA" id="ARBA00022679"/>
    </source>
</evidence>
<comment type="subcellular location">
    <subcellularLocation>
        <location evidence="2">Cell inner membrane</location>
        <topology evidence="2">Multi-pass membrane protein</topology>
    </subcellularLocation>
</comment>
<feature type="modified residue" description="4-aspartylphosphate" evidence="7">
    <location>
        <position position="731"/>
    </location>
</feature>
<name>A0A7X6DJ06_9BURK</name>
<dbReference type="EC" id="2.7.13.3" evidence="3"/>
<keyword evidence="13" id="KW-1185">Reference proteome</keyword>
<evidence type="ECO:0000256" key="6">
    <source>
        <dbReference type="ARBA" id="ARBA00022777"/>
    </source>
</evidence>
<dbReference type="InterPro" id="IPR036097">
    <property type="entry name" value="HisK_dim/P_sf"/>
</dbReference>
<dbReference type="InterPro" id="IPR003594">
    <property type="entry name" value="HATPase_dom"/>
</dbReference>
<evidence type="ECO:0000256" key="3">
    <source>
        <dbReference type="ARBA" id="ARBA00012438"/>
    </source>
</evidence>
<dbReference type="EMBL" id="VTOX01000008">
    <property type="protein sequence ID" value="NKE68057.1"/>
    <property type="molecule type" value="Genomic_DNA"/>
</dbReference>
<feature type="domain" description="Histidine kinase" evidence="10">
    <location>
        <begin position="447"/>
        <end position="663"/>
    </location>
</feature>
<keyword evidence="9" id="KW-1133">Transmembrane helix</keyword>
<dbReference type="FunFam" id="3.30.565.10:FF:000006">
    <property type="entry name" value="Sensor histidine kinase WalK"/>
    <property type="match status" value="1"/>
</dbReference>
<reference evidence="12 13" key="1">
    <citation type="journal article" date="2020" name="Nature">
        <title>Bacterial chemolithoautotrophy via manganese oxidation.</title>
        <authorList>
            <person name="Yu H."/>
            <person name="Leadbetter J.R."/>
        </authorList>
    </citation>
    <scope>NUCLEOTIDE SEQUENCE [LARGE SCALE GENOMIC DNA]</scope>
    <source>
        <strain evidence="12 13">RBP-1</strain>
    </source>
</reference>
<dbReference type="Pfam" id="PF00512">
    <property type="entry name" value="HisKA"/>
    <property type="match status" value="1"/>
</dbReference>
<dbReference type="PROSITE" id="PS50110">
    <property type="entry name" value="RESPONSE_REGULATORY"/>
    <property type="match status" value="1"/>
</dbReference>
<keyword evidence="9" id="KW-0812">Transmembrane</keyword>
<dbReference type="InterPro" id="IPR001789">
    <property type="entry name" value="Sig_transdc_resp-reg_receiver"/>
</dbReference>
<dbReference type="Gene3D" id="3.40.50.2300">
    <property type="match status" value="1"/>
</dbReference>
<accession>A0A7X6DJ06</accession>
<dbReference type="InterPro" id="IPR005467">
    <property type="entry name" value="His_kinase_dom"/>
</dbReference>
<dbReference type="SMART" id="SM00448">
    <property type="entry name" value="REC"/>
    <property type="match status" value="1"/>
</dbReference>
<proteinExistence type="predicted"/>
<dbReference type="Gene3D" id="1.10.287.130">
    <property type="match status" value="1"/>
</dbReference>
<feature type="domain" description="Response regulatory" evidence="11">
    <location>
        <begin position="682"/>
        <end position="798"/>
    </location>
</feature>
<organism evidence="12 13">
    <name type="scientific">Ramlibacter lithotrophicus</name>
    <dbReference type="NCBI Taxonomy" id="2606681"/>
    <lineage>
        <taxon>Bacteria</taxon>
        <taxon>Pseudomonadati</taxon>
        <taxon>Pseudomonadota</taxon>
        <taxon>Betaproteobacteria</taxon>
        <taxon>Burkholderiales</taxon>
        <taxon>Comamonadaceae</taxon>
        <taxon>Ramlibacter</taxon>
    </lineage>
</organism>
<dbReference type="PROSITE" id="PS50109">
    <property type="entry name" value="HIS_KIN"/>
    <property type="match status" value="1"/>
</dbReference>
<keyword evidence="8" id="KW-0175">Coiled coil</keyword>
<feature type="transmembrane region" description="Helical" evidence="9">
    <location>
        <begin position="77"/>
        <end position="100"/>
    </location>
</feature>
<evidence type="ECO:0000256" key="1">
    <source>
        <dbReference type="ARBA" id="ARBA00000085"/>
    </source>
</evidence>
<evidence type="ECO:0000256" key="4">
    <source>
        <dbReference type="ARBA" id="ARBA00022553"/>
    </source>
</evidence>
<feature type="coiled-coil region" evidence="8">
    <location>
        <begin position="399"/>
        <end position="426"/>
    </location>
</feature>
<evidence type="ECO:0000259" key="11">
    <source>
        <dbReference type="PROSITE" id="PS50110"/>
    </source>
</evidence>
<dbReference type="PANTHER" id="PTHR43547:SF2">
    <property type="entry name" value="HYBRID SIGNAL TRANSDUCTION HISTIDINE KINASE C"/>
    <property type="match status" value="1"/>
</dbReference>
<dbReference type="InterPro" id="IPR003661">
    <property type="entry name" value="HisK_dim/P_dom"/>
</dbReference>
<dbReference type="AlphaFoldDB" id="A0A7X6DJ06"/>
<evidence type="ECO:0000256" key="8">
    <source>
        <dbReference type="SAM" id="Coils"/>
    </source>
</evidence>
<evidence type="ECO:0000256" key="7">
    <source>
        <dbReference type="PROSITE-ProRule" id="PRU00169"/>
    </source>
</evidence>
<evidence type="ECO:0000313" key="13">
    <source>
        <dbReference type="Proteomes" id="UP000521868"/>
    </source>
</evidence>
<protein>
    <recommendedName>
        <fullName evidence="3">histidine kinase</fullName>
        <ecNumber evidence="3">2.7.13.3</ecNumber>
    </recommendedName>
</protein>
<dbReference type="SUPFAM" id="SSF52172">
    <property type="entry name" value="CheY-like"/>
    <property type="match status" value="1"/>
</dbReference>
<dbReference type="SUPFAM" id="SSF47384">
    <property type="entry name" value="Homodimeric domain of signal transducing histidine kinase"/>
    <property type="match status" value="1"/>
</dbReference>
<dbReference type="SMART" id="SM00387">
    <property type="entry name" value="HATPase_c"/>
    <property type="match status" value="1"/>
</dbReference>
<evidence type="ECO:0000256" key="2">
    <source>
        <dbReference type="ARBA" id="ARBA00004429"/>
    </source>
</evidence>
<dbReference type="GO" id="GO:0005886">
    <property type="term" value="C:plasma membrane"/>
    <property type="evidence" value="ECO:0007669"/>
    <property type="project" value="UniProtKB-SubCell"/>
</dbReference>
<dbReference type="PANTHER" id="PTHR43547">
    <property type="entry name" value="TWO-COMPONENT HISTIDINE KINASE"/>
    <property type="match status" value="1"/>
</dbReference>